<dbReference type="Proteomes" id="UP000887568">
    <property type="component" value="Unplaced"/>
</dbReference>
<organism evidence="2 3">
    <name type="scientific">Patiria miniata</name>
    <name type="common">Bat star</name>
    <name type="synonym">Asterina miniata</name>
    <dbReference type="NCBI Taxonomy" id="46514"/>
    <lineage>
        <taxon>Eukaryota</taxon>
        <taxon>Metazoa</taxon>
        <taxon>Echinodermata</taxon>
        <taxon>Eleutherozoa</taxon>
        <taxon>Asterozoa</taxon>
        <taxon>Asteroidea</taxon>
        <taxon>Valvatacea</taxon>
        <taxon>Valvatida</taxon>
        <taxon>Asterinidae</taxon>
        <taxon>Patiria</taxon>
    </lineage>
</organism>
<dbReference type="Gene3D" id="3.10.10.10">
    <property type="entry name" value="HIV Type 1 Reverse Transcriptase, subunit A, domain 1"/>
    <property type="match status" value="1"/>
</dbReference>
<dbReference type="CDD" id="cd03714">
    <property type="entry name" value="RT_DIRS1"/>
    <property type="match status" value="1"/>
</dbReference>
<name>A0A914AS17_PATMI</name>
<sequence>MSILRNGYMLPLFTLPEEAEIRNNRSAFDKFDFVGSEIEKLLLKGCIVEVSQKPYVVNPLTVAGNKDKPRLVLDCRHINPHLYKEKFKYEDAQVVRDLFKVNDFAITYDLKSAYHHIEITEEHRKFLGFAWEKEGKKKYYVFNVLPFGLSTAGYVFSKVMREVVAYWRSKGFKVVMFLDDGLAGSATREKAKGQSDFIRNSLKDLGFLIAEEKCDWEPKTKVVWLGLVWDFGHGVMHITEKRTKNLIYSINQLLSGLDAPFALVKARSLAGILGQIVSMHSVLGSLVQLKTREAFKCVNSRASWNASVVLASEAKSELIFWRDQVDQINSRSISEHMVVHSSVYTDASGIGCGGYGWGHEEMEMVGAWSQNEMGKSSTWRELEAVHRMMQDMAQGLEGPNVRVYTDNKNVVKIIKAGSNNSELQQKALQIREICSKVDMKVDPVWIPRADNKRADDLSRMADSDDWQIDHKTFARLDRCWGPHSCDRFACGYNSKCQKFNSRGWYPGTSGVDAFSQKWSNEMNWWVPPSKLIARTVDKCVAEKACGTLVVPYWQSAPFWPKVWNGSSFKPFVQAHEFLTSDVVWKGKGKNGIFGKRGSIFKLIALKIRF</sequence>
<dbReference type="OrthoDB" id="6133491at2759"/>
<feature type="domain" description="Reverse transcriptase" evidence="1">
    <location>
        <begin position="1"/>
        <end position="229"/>
    </location>
</feature>
<dbReference type="InterPro" id="IPR043128">
    <property type="entry name" value="Rev_trsase/Diguanyl_cyclase"/>
</dbReference>
<dbReference type="Gene3D" id="3.30.70.270">
    <property type="match status" value="1"/>
</dbReference>
<dbReference type="InterPro" id="IPR052055">
    <property type="entry name" value="Hepadnavirus_pol/RT"/>
</dbReference>
<dbReference type="GO" id="GO:0004523">
    <property type="term" value="F:RNA-DNA hybrid ribonuclease activity"/>
    <property type="evidence" value="ECO:0007669"/>
    <property type="project" value="InterPro"/>
</dbReference>
<dbReference type="InterPro" id="IPR043502">
    <property type="entry name" value="DNA/RNA_pol_sf"/>
</dbReference>
<dbReference type="InterPro" id="IPR002156">
    <property type="entry name" value="RNaseH_domain"/>
</dbReference>
<dbReference type="PANTHER" id="PTHR33050:SF7">
    <property type="entry name" value="RIBONUCLEASE H"/>
    <property type="match status" value="1"/>
</dbReference>
<dbReference type="PROSITE" id="PS50878">
    <property type="entry name" value="RT_POL"/>
    <property type="match status" value="1"/>
</dbReference>
<dbReference type="Gene3D" id="3.30.420.10">
    <property type="entry name" value="Ribonuclease H-like superfamily/Ribonuclease H"/>
    <property type="match status" value="1"/>
</dbReference>
<dbReference type="SUPFAM" id="SSF56672">
    <property type="entry name" value="DNA/RNA polymerases"/>
    <property type="match status" value="1"/>
</dbReference>
<evidence type="ECO:0000313" key="2">
    <source>
        <dbReference type="EnsemblMetazoa" id="XP_038066171.1"/>
    </source>
</evidence>
<dbReference type="AlphaFoldDB" id="A0A914AS17"/>
<proteinExistence type="predicted"/>
<dbReference type="GO" id="GO:0003676">
    <property type="term" value="F:nucleic acid binding"/>
    <property type="evidence" value="ECO:0007669"/>
    <property type="project" value="InterPro"/>
</dbReference>
<dbReference type="PANTHER" id="PTHR33050">
    <property type="entry name" value="REVERSE TRANSCRIPTASE DOMAIN-CONTAINING PROTEIN"/>
    <property type="match status" value="1"/>
</dbReference>
<evidence type="ECO:0000313" key="3">
    <source>
        <dbReference type="Proteomes" id="UP000887568"/>
    </source>
</evidence>
<dbReference type="InterPro" id="IPR036397">
    <property type="entry name" value="RNaseH_sf"/>
</dbReference>
<dbReference type="OMA" id="GHEEMEM"/>
<dbReference type="InterPro" id="IPR000477">
    <property type="entry name" value="RT_dom"/>
</dbReference>
<dbReference type="Pfam" id="PF13456">
    <property type="entry name" value="RVT_3"/>
    <property type="match status" value="1"/>
</dbReference>
<dbReference type="GO" id="GO:0006259">
    <property type="term" value="P:DNA metabolic process"/>
    <property type="evidence" value="ECO:0007669"/>
    <property type="project" value="UniProtKB-ARBA"/>
</dbReference>
<dbReference type="RefSeq" id="XP_038066171.1">
    <property type="nucleotide sequence ID" value="XM_038210243.1"/>
</dbReference>
<accession>A0A914AS17</accession>
<protein>
    <recommendedName>
        <fullName evidence="1">Reverse transcriptase domain-containing protein</fullName>
    </recommendedName>
</protein>
<dbReference type="GeneID" id="119736210"/>
<dbReference type="EnsemblMetazoa" id="XM_038210243.1">
    <property type="protein sequence ID" value="XP_038066171.1"/>
    <property type="gene ID" value="LOC119736210"/>
</dbReference>
<evidence type="ECO:0000259" key="1">
    <source>
        <dbReference type="PROSITE" id="PS50878"/>
    </source>
</evidence>
<keyword evidence="3" id="KW-1185">Reference proteome</keyword>
<reference evidence="2" key="1">
    <citation type="submission" date="2022-11" db="UniProtKB">
        <authorList>
            <consortium name="EnsemblMetazoa"/>
        </authorList>
    </citation>
    <scope>IDENTIFICATION</scope>
</reference>
<dbReference type="Pfam" id="PF00078">
    <property type="entry name" value="RVT_1"/>
    <property type="match status" value="1"/>
</dbReference>